<dbReference type="EMBL" id="QGGR01000007">
    <property type="protein sequence ID" value="PWK47761.1"/>
    <property type="molecule type" value="Genomic_DNA"/>
</dbReference>
<dbReference type="AlphaFoldDB" id="A0A316FFP8"/>
<evidence type="ECO:0000256" key="1">
    <source>
        <dbReference type="SAM" id="MobiDB-lite"/>
    </source>
</evidence>
<feature type="region of interest" description="Disordered" evidence="1">
    <location>
        <begin position="1"/>
        <end position="50"/>
    </location>
</feature>
<organism evidence="2 3">
    <name type="scientific">Actinoplanes xinjiangensis</name>
    <dbReference type="NCBI Taxonomy" id="512350"/>
    <lineage>
        <taxon>Bacteria</taxon>
        <taxon>Bacillati</taxon>
        <taxon>Actinomycetota</taxon>
        <taxon>Actinomycetes</taxon>
        <taxon>Micromonosporales</taxon>
        <taxon>Micromonosporaceae</taxon>
        <taxon>Actinoplanes</taxon>
    </lineage>
</organism>
<comment type="caution">
    <text evidence="2">The sequence shown here is derived from an EMBL/GenBank/DDBJ whole genome shotgun (WGS) entry which is preliminary data.</text>
</comment>
<dbReference type="Proteomes" id="UP000245697">
    <property type="component" value="Unassembled WGS sequence"/>
</dbReference>
<feature type="compositionally biased region" description="Basic and acidic residues" evidence="1">
    <location>
        <begin position="31"/>
        <end position="50"/>
    </location>
</feature>
<reference evidence="2 3" key="1">
    <citation type="submission" date="2018-05" db="EMBL/GenBank/DDBJ databases">
        <title>Genomic Encyclopedia of Archaeal and Bacterial Type Strains, Phase II (KMG-II): from individual species to whole genera.</title>
        <authorList>
            <person name="Goeker M."/>
        </authorList>
    </citation>
    <scope>NUCLEOTIDE SEQUENCE [LARGE SCALE GENOMIC DNA]</scope>
    <source>
        <strain evidence="2 3">DSM 45184</strain>
    </source>
</reference>
<keyword evidence="3" id="KW-1185">Reference proteome</keyword>
<gene>
    <name evidence="2" type="ORF">BC793_107371</name>
</gene>
<evidence type="ECO:0000313" key="3">
    <source>
        <dbReference type="Proteomes" id="UP000245697"/>
    </source>
</evidence>
<proteinExistence type="predicted"/>
<evidence type="ECO:0000313" key="2">
    <source>
        <dbReference type="EMBL" id="PWK47761.1"/>
    </source>
</evidence>
<accession>A0A316FFP8</accession>
<sequence length="50" mass="5519">MVPITEPLEPVDPPPAGKPDRDGVVIPIRRRGSDAEFRPPRRNEPPEHAG</sequence>
<name>A0A316FFP8_9ACTN</name>
<protein>
    <submittedName>
        <fullName evidence="2">Uncharacterized protein</fullName>
    </submittedName>
</protein>